<dbReference type="EMBL" id="VIVR01000001">
    <property type="protein sequence ID" value="TWE19277.1"/>
    <property type="molecule type" value="Genomic_DNA"/>
</dbReference>
<feature type="region of interest" description="Disordered" evidence="1">
    <location>
        <begin position="21"/>
        <end position="61"/>
    </location>
</feature>
<evidence type="ECO:0000259" key="3">
    <source>
        <dbReference type="Pfam" id="PF20177"/>
    </source>
</evidence>
<dbReference type="AlphaFoldDB" id="A0A561EUM2"/>
<protein>
    <recommendedName>
        <fullName evidence="3">DUF6542 domain-containing protein</fullName>
    </recommendedName>
</protein>
<accession>A0A561EUM2</accession>
<keyword evidence="2" id="KW-0472">Membrane</keyword>
<gene>
    <name evidence="4" type="ORF">FB465_4393</name>
</gene>
<evidence type="ECO:0000313" key="5">
    <source>
        <dbReference type="Proteomes" id="UP000318416"/>
    </source>
</evidence>
<evidence type="ECO:0000256" key="2">
    <source>
        <dbReference type="SAM" id="Phobius"/>
    </source>
</evidence>
<proteinExistence type="predicted"/>
<feature type="compositionally biased region" description="Low complexity" evidence="1">
    <location>
        <begin position="33"/>
        <end position="44"/>
    </location>
</feature>
<keyword evidence="2" id="KW-1133">Transmembrane helix</keyword>
<keyword evidence="5" id="KW-1185">Reference proteome</keyword>
<evidence type="ECO:0000313" key="4">
    <source>
        <dbReference type="EMBL" id="TWE19277.1"/>
    </source>
</evidence>
<dbReference type="InterPro" id="IPR046672">
    <property type="entry name" value="DUF6542"/>
</dbReference>
<feature type="transmembrane region" description="Helical" evidence="2">
    <location>
        <begin position="111"/>
        <end position="132"/>
    </location>
</feature>
<reference evidence="4 5" key="1">
    <citation type="submission" date="2019-06" db="EMBL/GenBank/DDBJ databases">
        <title>Sequencing the genomes of 1000 actinobacteria strains.</title>
        <authorList>
            <person name="Klenk H.-P."/>
        </authorList>
    </citation>
    <scope>NUCLEOTIDE SEQUENCE [LARGE SCALE GENOMIC DNA]</scope>
    <source>
        <strain evidence="4 5">DSM 41649</strain>
    </source>
</reference>
<sequence>MRPLHSVAMIGPYVGWVEQSIRTQPPGPRRRPPAGGAAEAAVPGPATPPESRLRTASGARPAPRLRLRLPRQLGAARDRPRSGRPARLTAVGTGVLAVAGTLAVAAVDRVLFGGLGVLFGLGYLVVCFQLAVRVRLPDLLAAPISGPIAFAAALLLLGPVSAPGVTAQVVALASGLALRAGWLFTGTGLAAAIAAARFLAQRHIRRSRTNS</sequence>
<name>A0A561EUM2_9ACTN</name>
<evidence type="ECO:0000256" key="1">
    <source>
        <dbReference type="SAM" id="MobiDB-lite"/>
    </source>
</evidence>
<feature type="transmembrane region" description="Helical" evidence="2">
    <location>
        <begin position="86"/>
        <end position="105"/>
    </location>
</feature>
<feature type="domain" description="DUF6542" evidence="3">
    <location>
        <begin position="87"/>
        <end position="203"/>
    </location>
</feature>
<keyword evidence="2" id="KW-0812">Transmembrane</keyword>
<organism evidence="4 5">
    <name type="scientific">Kitasatospora atroaurantiaca</name>
    <dbReference type="NCBI Taxonomy" id="285545"/>
    <lineage>
        <taxon>Bacteria</taxon>
        <taxon>Bacillati</taxon>
        <taxon>Actinomycetota</taxon>
        <taxon>Actinomycetes</taxon>
        <taxon>Kitasatosporales</taxon>
        <taxon>Streptomycetaceae</taxon>
        <taxon>Kitasatospora</taxon>
    </lineage>
</organism>
<dbReference type="Proteomes" id="UP000318416">
    <property type="component" value="Unassembled WGS sequence"/>
</dbReference>
<feature type="transmembrane region" description="Helical" evidence="2">
    <location>
        <begin position="139"/>
        <end position="160"/>
    </location>
</feature>
<feature type="transmembrane region" description="Helical" evidence="2">
    <location>
        <begin position="180"/>
        <end position="200"/>
    </location>
</feature>
<dbReference type="Pfam" id="PF20177">
    <property type="entry name" value="DUF6542"/>
    <property type="match status" value="1"/>
</dbReference>
<comment type="caution">
    <text evidence="4">The sequence shown here is derived from an EMBL/GenBank/DDBJ whole genome shotgun (WGS) entry which is preliminary data.</text>
</comment>